<dbReference type="Pfam" id="PF00850">
    <property type="entry name" value="Hist_deacetyl"/>
    <property type="match status" value="1"/>
</dbReference>
<evidence type="ECO:0000313" key="3">
    <source>
        <dbReference type="EMBL" id="MFC5067187.1"/>
    </source>
</evidence>
<keyword evidence="4" id="KW-1185">Reference proteome</keyword>
<evidence type="ECO:0000256" key="1">
    <source>
        <dbReference type="ARBA" id="ARBA00005947"/>
    </source>
</evidence>
<protein>
    <submittedName>
        <fullName evidence="3">Histone deacetylase family protein</fullName>
    </submittedName>
</protein>
<comment type="similarity">
    <text evidence="1">Belongs to the histone deacetylase family.</text>
</comment>
<dbReference type="InterPro" id="IPR023801">
    <property type="entry name" value="His_deacetylse_dom"/>
</dbReference>
<dbReference type="Gene3D" id="3.40.800.20">
    <property type="entry name" value="Histone deacetylase domain"/>
    <property type="match status" value="1"/>
</dbReference>
<dbReference type="CDD" id="cd11599">
    <property type="entry name" value="HDAC_classII_2"/>
    <property type="match status" value="1"/>
</dbReference>
<dbReference type="PANTHER" id="PTHR10625:SF10">
    <property type="entry name" value="HISTONE DEACETYLASE HDAC1"/>
    <property type="match status" value="1"/>
</dbReference>
<name>A0ABV9YZC6_9HYPH</name>
<sequence>MATLLLHHPHFALHKTSAGHPERPDRYRAVEAVLGQPEFDALLRERAEVADVAVTRYVHTDRYVDALEEARPNEGYVYLDGDTMMEPSTWEVVLRGVGGTLRAVDAVLDGEAQNAFVACRPPGHHAESERAMGFCLFNNIGIGARHAQKKHGLKKVAIVDFDVHHGNGTQEIFYSDPSVLYASTHQMPLYPGTGAMSETGTGNIFNAPLAPGDGGVKLREAFNDHILPALETFGPELIIVSAGFDAHERDPLASLRMVEEDFAWVTRKLMESAEKLCGGRLVSVLEGGYDLQGLSGSVKAHVSELQKG</sequence>
<dbReference type="RefSeq" id="WP_114957195.1">
    <property type="nucleotide sequence ID" value="NZ_JBHSJF010000004.1"/>
</dbReference>
<dbReference type="PANTHER" id="PTHR10625">
    <property type="entry name" value="HISTONE DEACETYLASE HDAC1-RELATED"/>
    <property type="match status" value="1"/>
</dbReference>
<evidence type="ECO:0000259" key="2">
    <source>
        <dbReference type="Pfam" id="PF00850"/>
    </source>
</evidence>
<dbReference type="PRINTS" id="PR01270">
    <property type="entry name" value="HDASUPER"/>
</dbReference>
<evidence type="ECO:0000313" key="4">
    <source>
        <dbReference type="Proteomes" id="UP001595796"/>
    </source>
</evidence>
<dbReference type="SUPFAM" id="SSF52768">
    <property type="entry name" value="Arginase/deacetylase"/>
    <property type="match status" value="1"/>
</dbReference>
<dbReference type="InterPro" id="IPR037138">
    <property type="entry name" value="His_deacetylse_dom_sf"/>
</dbReference>
<dbReference type="Proteomes" id="UP001595796">
    <property type="component" value="Unassembled WGS sequence"/>
</dbReference>
<dbReference type="EMBL" id="JBHSJF010000004">
    <property type="protein sequence ID" value="MFC5067187.1"/>
    <property type="molecule type" value="Genomic_DNA"/>
</dbReference>
<feature type="domain" description="Histone deacetylase" evidence="2">
    <location>
        <begin position="20"/>
        <end position="304"/>
    </location>
</feature>
<comment type="caution">
    <text evidence="3">The sequence shown here is derived from an EMBL/GenBank/DDBJ whole genome shotgun (WGS) entry which is preliminary data.</text>
</comment>
<proteinExistence type="inferred from homology"/>
<gene>
    <name evidence="3" type="ORF">ACFPFW_04055</name>
</gene>
<dbReference type="InterPro" id="IPR023696">
    <property type="entry name" value="Ureohydrolase_dom_sf"/>
</dbReference>
<dbReference type="InterPro" id="IPR000286">
    <property type="entry name" value="HDACs"/>
</dbReference>
<reference evidence="4" key="1">
    <citation type="journal article" date="2019" name="Int. J. Syst. Evol. Microbiol.">
        <title>The Global Catalogue of Microorganisms (GCM) 10K type strain sequencing project: providing services to taxonomists for standard genome sequencing and annotation.</title>
        <authorList>
            <consortium name="The Broad Institute Genomics Platform"/>
            <consortium name="The Broad Institute Genome Sequencing Center for Infectious Disease"/>
            <person name="Wu L."/>
            <person name="Ma J."/>
        </authorList>
    </citation>
    <scope>NUCLEOTIDE SEQUENCE [LARGE SCALE GENOMIC DNA]</scope>
    <source>
        <strain evidence="4">CGMCC 1.16444</strain>
    </source>
</reference>
<organism evidence="3 4">
    <name type="scientific">Flaviflagellibacter deserti</name>
    <dbReference type="NCBI Taxonomy" id="2267266"/>
    <lineage>
        <taxon>Bacteria</taxon>
        <taxon>Pseudomonadati</taxon>
        <taxon>Pseudomonadota</taxon>
        <taxon>Alphaproteobacteria</taxon>
        <taxon>Hyphomicrobiales</taxon>
        <taxon>Flaviflagellibacter</taxon>
    </lineage>
</organism>
<accession>A0ABV9YZC6</accession>